<evidence type="ECO:0000313" key="1">
    <source>
        <dbReference type="EMBL" id="KAJ7024191.1"/>
    </source>
</evidence>
<comment type="caution">
    <text evidence="1">The sequence shown here is derived from an EMBL/GenBank/DDBJ whole genome shotgun (WGS) entry which is preliminary data.</text>
</comment>
<evidence type="ECO:0000313" key="2">
    <source>
        <dbReference type="Proteomes" id="UP001218188"/>
    </source>
</evidence>
<dbReference type="PANTHER" id="PTHR37535:SF3">
    <property type="entry name" value="FLUG DOMAIN-CONTAINING PROTEIN"/>
    <property type="match status" value="1"/>
</dbReference>
<keyword evidence="2" id="KW-1185">Reference proteome</keyword>
<proteinExistence type="predicted"/>
<sequence length="378" mass="43084">MTRLSKPRLSDEQAAAQRLARADVVTKAAMTAPLAGVLHKKKLSPTAIGRHNRTKDLWRKFLRQRAADPAIPQPETPFPAEIVPGAKLPGWDIVKEFVCYLGYTLQGKLDEYVVKMTIRGYIFAFYALWARYAYLPVPKEHRLHIMSYFESPEFEATSKLSTKSRAKPTADIVDVATLIMGILQDDKYVRLNRSRYNMTYAILIAALSSERPGALVESSGWRGSNEALMWEDHEFWIVPTADPYRPAWSAIVSPKLLKGKRDDDSAMKHFFIVPEPPTHRHVDALMYATVGAFQDKIFQDVDVIEDALHPKHPCTKAHRLRIKESARKQAVFRKEVYNGEKWVISDTLALPYHCARGLMRLISLFLGYICEQTNNLRS</sequence>
<dbReference type="PANTHER" id="PTHR37535">
    <property type="entry name" value="FLUG DOMAIN PROTEIN"/>
    <property type="match status" value="1"/>
</dbReference>
<dbReference type="InterPro" id="IPR021842">
    <property type="entry name" value="DUF3435"/>
</dbReference>
<dbReference type="EMBL" id="JARJCM010000173">
    <property type="protein sequence ID" value="KAJ7024191.1"/>
    <property type="molecule type" value="Genomic_DNA"/>
</dbReference>
<dbReference type="Proteomes" id="UP001218188">
    <property type="component" value="Unassembled WGS sequence"/>
</dbReference>
<dbReference type="Pfam" id="PF11917">
    <property type="entry name" value="DUF3435"/>
    <property type="match status" value="1"/>
</dbReference>
<organism evidence="1 2">
    <name type="scientific">Mycena alexandri</name>
    <dbReference type="NCBI Taxonomy" id="1745969"/>
    <lineage>
        <taxon>Eukaryota</taxon>
        <taxon>Fungi</taxon>
        <taxon>Dikarya</taxon>
        <taxon>Basidiomycota</taxon>
        <taxon>Agaricomycotina</taxon>
        <taxon>Agaricomycetes</taxon>
        <taxon>Agaricomycetidae</taxon>
        <taxon>Agaricales</taxon>
        <taxon>Marasmiineae</taxon>
        <taxon>Mycenaceae</taxon>
        <taxon>Mycena</taxon>
    </lineage>
</organism>
<dbReference type="AlphaFoldDB" id="A0AAD6SCJ8"/>
<name>A0AAD6SCJ8_9AGAR</name>
<reference evidence="1" key="1">
    <citation type="submission" date="2023-03" db="EMBL/GenBank/DDBJ databases">
        <title>Massive genome expansion in bonnet fungi (Mycena s.s.) driven by repeated elements and novel gene families across ecological guilds.</title>
        <authorList>
            <consortium name="Lawrence Berkeley National Laboratory"/>
            <person name="Harder C.B."/>
            <person name="Miyauchi S."/>
            <person name="Viragh M."/>
            <person name="Kuo A."/>
            <person name="Thoen E."/>
            <person name="Andreopoulos B."/>
            <person name="Lu D."/>
            <person name="Skrede I."/>
            <person name="Drula E."/>
            <person name="Henrissat B."/>
            <person name="Morin E."/>
            <person name="Kohler A."/>
            <person name="Barry K."/>
            <person name="LaButti K."/>
            <person name="Morin E."/>
            <person name="Salamov A."/>
            <person name="Lipzen A."/>
            <person name="Mereny Z."/>
            <person name="Hegedus B."/>
            <person name="Baldrian P."/>
            <person name="Stursova M."/>
            <person name="Weitz H."/>
            <person name="Taylor A."/>
            <person name="Grigoriev I.V."/>
            <person name="Nagy L.G."/>
            <person name="Martin F."/>
            <person name="Kauserud H."/>
        </authorList>
    </citation>
    <scope>NUCLEOTIDE SEQUENCE</scope>
    <source>
        <strain evidence="1">CBHHK200</strain>
    </source>
</reference>
<accession>A0AAD6SCJ8</accession>
<gene>
    <name evidence="1" type="ORF">C8F04DRAFT_1270518</name>
</gene>
<protein>
    <submittedName>
        <fullName evidence="1">Uncharacterized protein</fullName>
    </submittedName>
</protein>